<dbReference type="Pfam" id="PF00208">
    <property type="entry name" value="ELFV_dehydrog"/>
    <property type="match status" value="1"/>
</dbReference>
<dbReference type="InterPro" id="IPR006097">
    <property type="entry name" value="Glu/Leu/Phe/Val/Trp_DH_dimer"/>
</dbReference>
<dbReference type="InterPro" id="IPR006095">
    <property type="entry name" value="Glu/Leu/Phe/Val/Trp_DH"/>
</dbReference>
<reference evidence="10" key="1">
    <citation type="submission" date="2016-10" db="EMBL/GenBank/DDBJ databases">
        <authorList>
            <person name="Varghese N."/>
            <person name="Submissions S."/>
        </authorList>
    </citation>
    <scope>NUCLEOTIDE SEQUENCE [LARGE SCALE GENOMIC DNA]</scope>
    <source>
        <strain evidence="10">KCTC 32247</strain>
    </source>
</reference>
<evidence type="ECO:0000256" key="7">
    <source>
        <dbReference type="RuleBase" id="RU004417"/>
    </source>
</evidence>
<dbReference type="PIRSF" id="PIRSF000188">
    <property type="entry name" value="Phe_leu_dh"/>
    <property type="match status" value="1"/>
</dbReference>
<evidence type="ECO:0000313" key="9">
    <source>
        <dbReference type="EMBL" id="SDS83114.1"/>
    </source>
</evidence>
<keyword evidence="4 6" id="KW-0520">NAD</keyword>
<dbReference type="InterPro" id="IPR016211">
    <property type="entry name" value="Glu/Phe/Leu/Val/Trp_DH_bac/arc"/>
</dbReference>
<evidence type="ECO:0000256" key="1">
    <source>
        <dbReference type="ARBA" id="ARBA00003868"/>
    </source>
</evidence>
<dbReference type="PANTHER" id="PTHR42722">
    <property type="entry name" value="LEUCINE DEHYDROGENASE"/>
    <property type="match status" value="1"/>
</dbReference>
<dbReference type="OrthoDB" id="9803297at2"/>
<dbReference type="PRINTS" id="PR00082">
    <property type="entry name" value="GLFDHDRGNASE"/>
</dbReference>
<gene>
    <name evidence="9" type="ORF">SAMN05216221_2746</name>
</gene>
<dbReference type="GO" id="GO:0006520">
    <property type="term" value="P:amino acid metabolic process"/>
    <property type="evidence" value="ECO:0007669"/>
    <property type="project" value="InterPro"/>
</dbReference>
<evidence type="ECO:0000256" key="3">
    <source>
        <dbReference type="ARBA" id="ARBA00023002"/>
    </source>
</evidence>
<dbReference type="RefSeq" id="WP_090349453.1">
    <property type="nucleotide sequence ID" value="NZ_LT629751.1"/>
</dbReference>
<evidence type="ECO:0000256" key="6">
    <source>
        <dbReference type="PIRSR" id="PIRSR000188-2"/>
    </source>
</evidence>
<comment type="function">
    <text evidence="1">Catalyzes the reversible oxidative deamination of glutamate to alpha-ketoglutarate and ammonia.</text>
</comment>
<name>A0A1H1VEB2_9PSED</name>
<dbReference type="Proteomes" id="UP000243359">
    <property type="component" value="Chromosome I"/>
</dbReference>
<accession>A0A1H1VEB2</accession>
<evidence type="ECO:0000313" key="10">
    <source>
        <dbReference type="Proteomes" id="UP000243359"/>
    </source>
</evidence>
<dbReference type="InterPro" id="IPR006096">
    <property type="entry name" value="Glu/Leu/Phe/Val/Trp_DH_C"/>
</dbReference>
<dbReference type="STRING" id="1392877.SAMN05216221_2746"/>
<keyword evidence="10" id="KW-1185">Reference proteome</keyword>
<dbReference type="EMBL" id="LT629751">
    <property type="protein sequence ID" value="SDS83114.1"/>
    <property type="molecule type" value="Genomic_DNA"/>
</dbReference>
<dbReference type="Gene3D" id="3.40.50.720">
    <property type="entry name" value="NAD(P)-binding Rossmann-like Domain"/>
    <property type="match status" value="1"/>
</dbReference>
<proteinExistence type="inferred from homology"/>
<dbReference type="GO" id="GO:0016639">
    <property type="term" value="F:oxidoreductase activity, acting on the CH-NH2 group of donors, NAD or NADP as acceptor"/>
    <property type="evidence" value="ECO:0007669"/>
    <property type="project" value="InterPro"/>
</dbReference>
<dbReference type="AlphaFoldDB" id="A0A1H1VEB2"/>
<dbReference type="Pfam" id="PF02812">
    <property type="entry name" value="ELFV_dehydrog_N"/>
    <property type="match status" value="1"/>
</dbReference>
<keyword evidence="6" id="KW-0547">Nucleotide-binding</keyword>
<feature type="binding site" evidence="6">
    <location>
        <begin position="174"/>
        <end position="179"/>
    </location>
    <ligand>
        <name>NAD(+)</name>
        <dbReference type="ChEBI" id="CHEBI:57540"/>
    </ligand>
</feature>
<comment type="similarity">
    <text evidence="2 7">Belongs to the Glu/Leu/Phe/Val dehydrogenases family.</text>
</comment>
<dbReference type="InterPro" id="IPR036291">
    <property type="entry name" value="NAD(P)-bd_dom_sf"/>
</dbReference>
<protein>
    <submittedName>
        <fullName evidence="9">Leucine dehydrogenase</fullName>
    </submittedName>
</protein>
<dbReference type="InterPro" id="IPR046346">
    <property type="entry name" value="Aminoacid_DH-like_N_sf"/>
</dbReference>
<evidence type="ECO:0000256" key="2">
    <source>
        <dbReference type="ARBA" id="ARBA00006382"/>
    </source>
</evidence>
<dbReference type="SMART" id="SM00839">
    <property type="entry name" value="ELFV_dehydrog"/>
    <property type="match status" value="1"/>
</dbReference>
<sequence>MFATLEAVRVEELHLACDPQTGLHAIVAIHNTNLGPALGGCRYLPYPDEESAVRDAARLARGMSYKAALAGLALGGGKAVIIRPPHLTSRAALFEAFGRFIDKLGGRYITAVDSGTSGADMDCIAQYTRHVTSTTAGGDPSPHTALGVFAGIRATARARLGSDSLDGLCVAVQGLGHVGFALAEHLAVAGARLIVSDIDEGRLELAVEQLGAQPVAADALLTVPCDILAPCGLGGVINPQSIGKLRCAAIAGAANNQLDSPEMGDELAARGILYAPDYVINSGGLIFVALQHQGHSHAEITAHLAKIGHRLEEIYTEAHAEQRSPARVADSLAERLIYGS</sequence>
<dbReference type="CDD" id="cd01075">
    <property type="entry name" value="NAD_bind_Leu_Phe_Val_DH"/>
    <property type="match status" value="1"/>
</dbReference>
<feature type="domain" description="Glutamate/phenylalanine/leucine/valine/L-tryptophan dehydrogenase C-terminal" evidence="8">
    <location>
        <begin position="138"/>
        <end position="340"/>
    </location>
</feature>
<evidence type="ECO:0000256" key="4">
    <source>
        <dbReference type="ARBA" id="ARBA00023027"/>
    </source>
</evidence>
<organism evidence="9 10">
    <name type="scientific">Pseudomonas oryzae</name>
    <dbReference type="NCBI Taxonomy" id="1392877"/>
    <lineage>
        <taxon>Bacteria</taxon>
        <taxon>Pseudomonadati</taxon>
        <taxon>Pseudomonadota</taxon>
        <taxon>Gammaproteobacteria</taxon>
        <taxon>Pseudomonadales</taxon>
        <taxon>Pseudomonadaceae</taxon>
        <taxon>Pseudomonas</taxon>
    </lineage>
</organism>
<dbReference type="GO" id="GO:0000166">
    <property type="term" value="F:nucleotide binding"/>
    <property type="evidence" value="ECO:0007669"/>
    <property type="project" value="UniProtKB-KW"/>
</dbReference>
<dbReference type="SUPFAM" id="SSF51735">
    <property type="entry name" value="NAD(P)-binding Rossmann-fold domains"/>
    <property type="match status" value="1"/>
</dbReference>
<dbReference type="PANTHER" id="PTHR42722:SF1">
    <property type="entry name" value="VALINE DEHYDROGENASE"/>
    <property type="match status" value="1"/>
</dbReference>
<dbReference type="SUPFAM" id="SSF53223">
    <property type="entry name" value="Aminoacid dehydrogenase-like, N-terminal domain"/>
    <property type="match status" value="1"/>
</dbReference>
<evidence type="ECO:0000259" key="8">
    <source>
        <dbReference type="SMART" id="SM00839"/>
    </source>
</evidence>
<dbReference type="Gene3D" id="3.40.50.10860">
    <property type="entry name" value="Leucine Dehydrogenase, chain A, domain 1"/>
    <property type="match status" value="1"/>
</dbReference>
<keyword evidence="3 7" id="KW-0560">Oxidoreductase</keyword>
<feature type="active site" description="Proton donor/acceptor" evidence="5">
    <location>
        <position position="78"/>
    </location>
</feature>
<evidence type="ECO:0000256" key="5">
    <source>
        <dbReference type="PIRSR" id="PIRSR000188-1"/>
    </source>
</evidence>